<dbReference type="PANTHER" id="PTHR43791">
    <property type="entry name" value="PERMEASE-RELATED"/>
    <property type="match status" value="1"/>
</dbReference>
<feature type="transmembrane region" description="Helical" evidence="8">
    <location>
        <begin position="174"/>
        <end position="197"/>
    </location>
</feature>
<comment type="subcellular location">
    <subcellularLocation>
        <location evidence="1">Membrane</location>
        <topology evidence="1">Multi-pass membrane protein</topology>
    </subcellularLocation>
</comment>
<name>A0A8H6RR14_9PEZI</name>
<sequence length="533" mass="59447">MYWFLPSFAINMGITPWELMTYTPRQPSNIMSGAEKQPRSLSFVTTVHGSVDEAYDFLAQHVEIAGEEAVDLKKLRRRIDWHLMPIMFALYFFQFLDKFLLNYAIIMGLPKDLKLKGNELNNIASSLWWAYLAMSPLVGLIQNKVRIGKWLGVNMFLWGIVISCTAAVKTYHQFLAIRILMGVFDSAIPPALMLLSAQYYRKDEQAMRYALWFSSVGWGLICGGLISFGFQHVHTSTLEGWRIMFLVLGLISLIVGVLSFIFMPDTPMAARFLTDLEKKALLQHVAVNKTGVSSHNIEWYQLKELLVDPQVWLLTLNVIIVSAGTGILAIYGATLVKSFGFTAKEASLLEMPSGVVAVVATLFFAYAVRQHWVNRVTASLIGYALSLTGTCMVAFADKTNKGAMLSGIYMIAFSVPTVGIKYQWIAANVGGHTKRAASTAIVSGAFSIGNIVAPYAVQKKFAPDFQPARLVLVASKAVALGVIALLGLYYLFENRRRNKKYGPAGEQTPDEVNPDDWANMTDKEKQKSFRYVY</sequence>
<dbReference type="InterPro" id="IPR036259">
    <property type="entry name" value="MFS_trans_sf"/>
</dbReference>
<reference evidence="10" key="1">
    <citation type="submission" date="2020-04" db="EMBL/GenBank/DDBJ databases">
        <title>Draft genome resource of the tomato pathogen Pseudocercospora fuligena.</title>
        <authorList>
            <person name="Zaccaron A."/>
        </authorList>
    </citation>
    <scope>NUCLEOTIDE SEQUENCE</scope>
    <source>
        <strain evidence="10">PF001</strain>
    </source>
</reference>
<evidence type="ECO:0000256" key="7">
    <source>
        <dbReference type="SAM" id="MobiDB-lite"/>
    </source>
</evidence>
<evidence type="ECO:0000256" key="3">
    <source>
        <dbReference type="ARBA" id="ARBA00022692"/>
    </source>
</evidence>
<comment type="caution">
    <text evidence="10">The sequence shown here is derived from an EMBL/GenBank/DDBJ whole genome shotgun (WGS) entry which is preliminary data.</text>
</comment>
<dbReference type="GO" id="GO:0022857">
    <property type="term" value="F:transmembrane transporter activity"/>
    <property type="evidence" value="ECO:0007669"/>
    <property type="project" value="InterPro"/>
</dbReference>
<gene>
    <name evidence="10" type="ORF">HII31_01779</name>
</gene>
<dbReference type="InterPro" id="IPR011701">
    <property type="entry name" value="MFS"/>
</dbReference>
<feature type="transmembrane region" description="Helical" evidence="8">
    <location>
        <begin position="436"/>
        <end position="457"/>
    </location>
</feature>
<evidence type="ECO:0000256" key="4">
    <source>
        <dbReference type="ARBA" id="ARBA00022989"/>
    </source>
</evidence>
<protein>
    <submittedName>
        <fullName evidence="10">Thiamine pathway transporter THI73</fullName>
    </submittedName>
</protein>
<evidence type="ECO:0000259" key="9">
    <source>
        <dbReference type="PROSITE" id="PS50850"/>
    </source>
</evidence>
<evidence type="ECO:0000313" key="11">
    <source>
        <dbReference type="Proteomes" id="UP000660729"/>
    </source>
</evidence>
<evidence type="ECO:0000256" key="6">
    <source>
        <dbReference type="ARBA" id="ARBA00037968"/>
    </source>
</evidence>
<evidence type="ECO:0000256" key="2">
    <source>
        <dbReference type="ARBA" id="ARBA00022448"/>
    </source>
</evidence>
<feature type="transmembrane region" description="Helical" evidence="8">
    <location>
        <begin position="402"/>
        <end position="424"/>
    </location>
</feature>
<dbReference type="PROSITE" id="PS50850">
    <property type="entry name" value="MFS"/>
    <property type="match status" value="1"/>
</dbReference>
<keyword evidence="3 8" id="KW-0812">Transmembrane</keyword>
<dbReference type="Proteomes" id="UP000660729">
    <property type="component" value="Unassembled WGS sequence"/>
</dbReference>
<dbReference type="EMBL" id="JABCIY010000022">
    <property type="protein sequence ID" value="KAF7196861.1"/>
    <property type="molecule type" value="Genomic_DNA"/>
</dbReference>
<dbReference type="Gene3D" id="1.20.1250.20">
    <property type="entry name" value="MFS general substrate transporter like domains"/>
    <property type="match status" value="2"/>
</dbReference>
<comment type="similarity">
    <text evidence="6">Belongs to the major facilitator superfamily. Allantoate permease family.</text>
</comment>
<dbReference type="AlphaFoldDB" id="A0A8H6RR14"/>
<organism evidence="10 11">
    <name type="scientific">Pseudocercospora fuligena</name>
    <dbReference type="NCBI Taxonomy" id="685502"/>
    <lineage>
        <taxon>Eukaryota</taxon>
        <taxon>Fungi</taxon>
        <taxon>Dikarya</taxon>
        <taxon>Ascomycota</taxon>
        <taxon>Pezizomycotina</taxon>
        <taxon>Dothideomycetes</taxon>
        <taxon>Dothideomycetidae</taxon>
        <taxon>Mycosphaerellales</taxon>
        <taxon>Mycosphaerellaceae</taxon>
        <taxon>Pseudocercospora</taxon>
    </lineage>
</organism>
<feature type="transmembrane region" description="Helical" evidence="8">
    <location>
        <begin position="469"/>
        <end position="492"/>
    </location>
</feature>
<feature type="transmembrane region" description="Helical" evidence="8">
    <location>
        <begin position="209"/>
        <end position="231"/>
    </location>
</feature>
<evidence type="ECO:0000256" key="8">
    <source>
        <dbReference type="SAM" id="Phobius"/>
    </source>
</evidence>
<feature type="transmembrane region" description="Helical" evidence="8">
    <location>
        <begin position="311"/>
        <end position="331"/>
    </location>
</feature>
<feature type="transmembrane region" description="Helical" evidence="8">
    <location>
        <begin position="351"/>
        <end position="368"/>
    </location>
</feature>
<evidence type="ECO:0000313" key="10">
    <source>
        <dbReference type="EMBL" id="KAF7196861.1"/>
    </source>
</evidence>
<keyword evidence="5 8" id="KW-0472">Membrane</keyword>
<dbReference type="GO" id="GO:0016020">
    <property type="term" value="C:membrane"/>
    <property type="evidence" value="ECO:0007669"/>
    <property type="project" value="UniProtKB-SubCell"/>
</dbReference>
<evidence type="ECO:0000256" key="1">
    <source>
        <dbReference type="ARBA" id="ARBA00004141"/>
    </source>
</evidence>
<feature type="transmembrane region" description="Helical" evidence="8">
    <location>
        <begin position="126"/>
        <end position="143"/>
    </location>
</feature>
<keyword evidence="2" id="KW-0813">Transport</keyword>
<dbReference type="OrthoDB" id="6730379at2759"/>
<feature type="transmembrane region" description="Helical" evidence="8">
    <location>
        <begin position="380"/>
        <end position="396"/>
    </location>
</feature>
<feature type="region of interest" description="Disordered" evidence="7">
    <location>
        <begin position="501"/>
        <end position="527"/>
    </location>
</feature>
<accession>A0A8H6RR14</accession>
<dbReference type="InterPro" id="IPR020846">
    <property type="entry name" value="MFS_dom"/>
</dbReference>
<dbReference type="SUPFAM" id="SSF103473">
    <property type="entry name" value="MFS general substrate transporter"/>
    <property type="match status" value="1"/>
</dbReference>
<keyword evidence="11" id="KW-1185">Reference proteome</keyword>
<dbReference type="Pfam" id="PF07690">
    <property type="entry name" value="MFS_1"/>
    <property type="match status" value="1"/>
</dbReference>
<feature type="transmembrane region" description="Helical" evidence="8">
    <location>
        <begin position="243"/>
        <end position="263"/>
    </location>
</feature>
<feature type="domain" description="Major facilitator superfamily (MFS) profile" evidence="9">
    <location>
        <begin position="83"/>
        <end position="496"/>
    </location>
</feature>
<dbReference type="FunFam" id="1.20.1250.20:FF:000064">
    <property type="entry name" value="MFS allantoate transporter"/>
    <property type="match status" value="1"/>
</dbReference>
<evidence type="ECO:0000256" key="5">
    <source>
        <dbReference type="ARBA" id="ARBA00023136"/>
    </source>
</evidence>
<keyword evidence="4 8" id="KW-1133">Transmembrane helix</keyword>
<feature type="transmembrane region" description="Helical" evidence="8">
    <location>
        <begin position="83"/>
        <end position="106"/>
    </location>
</feature>
<dbReference type="PANTHER" id="PTHR43791:SF40">
    <property type="entry name" value="THIAMINE PATHWAY TRANSPORTER THI73"/>
    <property type="match status" value="1"/>
</dbReference>
<feature type="transmembrane region" description="Helical" evidence="8">
    <location>
        <begin position="150"/>
        <end position="168"/>
    </location>
</feature>
<proteinExistence type="inferred from homology"/>